<keyword evidence="7" id="KW-1185">Reference proteome</keyword>
<reference evidence="6" key="1">
    <citation type="submission" date="2022-01" db="EMBL/GenBank/DDBJ databases">
        <title>Comparative genomics reveals a dynamic genome evolution in the ectomycorrhizal milk-cap (Lactarius) mushrooms.</title>
        <authorList>
            <consortium name="DOE Joint Genome Institute"/>
            <person name="Lebreton A."/>
            <person name="Tang N."/>
            <person name="Kuo A."/>
            <person name="LaButti K."/>
            <person name="Drula E."/>
            <person name="Barry K."/>
            <person name="Clum A."/>
            <person name="Lipzen A."/>
            <person name="Mousain D."/>
            <person name="Ng V."/>
            <person name="Wang R."/>
            <person name="Wang X."/>
            <person name="Dai Y."/>
            <person name="Henrissat B."/>
            <person name="Grigoriev I.V."/>
            <person name="Guerin-Laguette A."/>
            <person name="Yu F."/>
            <person name="Martin F.M."/>
        </authorList>
    </citation>
    <scope>NUCLEOTIDE SEQUENCE</scope>
    <source>
        <strain evidence="6">QP</strain>
    </source>
</reference>
<keyword evidence="3 5" id="KW-1133">Transmembrane helix</keyword>
<dbReference type="GO" id="GO:0007189">
    <property type="term" value="P:adenylate cyclase-activating G protein-coupled receptor signaling pathway"/>
    <property type="evidence" value="ECO:0007669"/>
    <property type="project" value="TreeGrafter"/>
</dbReference>
<evidence type="ECO:0008006" key="8">
    <source>
        <dbReference type="Google" id="ProtNLM"/>
    </source>
</evidence>
<evidence type="ECO:0000313" key="6">
    <source>
        <dbReference type="EMBL" id="KAH8990576.1"/>
    </source>
</evidence>
<keyword evidence="2 5" id="KW-0812">Transmembrane</keyword>
<gene>
    <name evidence="6" type="ORF">EDB92DRAFT_762191</name>
</gene>
<evidence type="ECO:0000256" key="2">
    <source>
        <dbReference type="ARBA" id="ARBA00022692"/>
    </source>
</evidence>
<comment type="caution">
    <text evidence="6">The sequence shown here is derived from an EMBL/GenBank/DDBJ whole genome shotgun (WGS) entry which is preliminary data.</text>
</comment>
<comment type="subcellular location">
    <subcellularLocation>
        <location evidence="1">Membrane</location>
        <topology evidence="1">Multi-pass membrane protein</topology>
    </subcellularLocation>
</comment>
<organism evidence="6 7">
    <name type="scientific">Lactarius akahatsu</name>
    <dbReference type="NCBI Taxonomy" id="416441"/>
    <lineage>
        <taxon>Eukaryota</taxon>
        <taxon>Fungi</taxon>
        <taxon>Dikarya</taxon>
        <taxon>Basidiomycota</taxon>
        <taxon>Agaricomycotina</taxon>
        <taxon>Agaricomycetes</taxon>
        <taxon>Russulales</taxon>
        <taxon>Russulaceae</taxon>
        <taxon>Lactarius</taxon>
    </lineage>
</organism>
<sequence>MSTPGGVNGTVCNTRQYQQYLLNTSHPTITCLTHGQSIGLTLTAEASFLSLAAVMAVLVLIVRNVLRYRRTFPNGGWKLLQVPADIYMLSIFAYDILQALGGILDVRWAHDGIVTAGPYCTAQGIIQQSGELGVALFTLIITVHTFVVALWKVGIGARHFAFGIVALASLFVALWVGIGNGIHKNFESPTPYWCWIGPEYNAERLGGEYVWIWIALFASVIMYIPLYFWTKGRLSVDPDKWYKFHLSESDDEYPQRRAALGMLFYPLGYSLVVLPLSVVRWSLSGHKNVPSAAAFFAVSMFNLSGAVNVLLFLIVRPRLLLFSPPEEFSEAELGHPTNGSTIFPDTAKYSHSQQPTGIGLADDAGDRAWSPMIDGNNVALSRFDSGPKSEGI</sequence>
<feature type="transmembrane region" description="Helical" evidence="5">
    <location>
        <begin position="132"/>
        <end position="153"/>
    </location>
</feature>
<dbReference type="PANTHER" id="PTHR23112">
    <property type="entry name" value="G PROTEIN-COUPLED RECEPTOR 157-RELATED"/>
    <property type="match status" value="1"/>
</dbReference>
<feature type="transmembrane region" description="Helical" evidence="5">
    <location>
        <begin position="86"/>
        <end position="104"/>
    </location>
</feature>
<feature type="transmembrane region" description="Helical" evidence="5">
    <location>
        <begin position="160"/>
        <end position="178"/>
    </location>
</feature>
<feature type="transmembrane region" description="Helical" evidence="5">
    <location>
        <begin position="263"/>
        <end position="283"/>
    </location>
</feature>
<dbReference type="GO" id="GO:0005886">
    <property type="term" value="C:plasma membrane"/>
    <property type="evidence" value="ECO:0007669"/>
    <property type="project" value="TreeGrafter"/>
</dbReference>
<feature type="transmembrane region" description="Helical" evidence="5">
    <location>
        <begin position="295"/>
        <end position="315"/>
    </location>
</feature>
<evidence type="ECO:0000256" key="3">
    <source>
        <dbReference type="ARBA" id="ARBA00022989"/>
    </source>
</evidence>
<feature type="transmembrane region" description="Helical" evidence="5">
    <location>
        <begin position="46"/>
        <end position="66"/>
    </location>
</feature>
<evidence type="ECO:0000313" key="7">
    <source>
        <dbReference type="Proteomes" id="UP001201163"/>
    </source>
</evidence>
<feature type="transmembrane region" description="Helical" evidence="5">
    <location>
        <begin position="210"/>
        <end position="230"/>
    </location>
</feature>
<keyword evidence="4 5" id="KW-0472">Membrane</keyword>
<dbReference type="GO" id="GO:0004930">
    <property type="term" value="F:G protein-coupled receptor activity"/>
    <property type="evidence" value="ECO:0007669"/>
    <property type="project" value="TreeGrafter"/>
</dbReference>
<protein>
    <recommendedName>
        <fullName evidence="8">Glucose receptor Git3 N-terminal domain-containing protein</fullName>
    </recommendedName>
</protein>
<accession>A0AAD4LFN2</accession>
<dbReference type="Gene3D" id="1.20.1070.10">
    <property type="entry name" value="Rhodopsin 7-helix transmembrane proteins"/>
    <property type="match status" value="1"/>
</dbReference>
<name>A0AAD4LFN2_9AGAM</name>
<evidence type="ECO:0000256" key="1">
    <source>
        <dbReference type="ARBA" id="ARBA00004141"/>
    </source>
</evidence>
<evidence type="ECO:0000256" key="4">
    <source>
        <dbReference type="ARBA" id="ARBA00023136"/>
    </source>
</evidence>
<dbReference type="AlphaFoldDB" id="A0AAD4LFN2"/>
<dbReference type="EMBL" id="JAKELL010000030">
    <property type="protein sequence ID" value="KAH8990576.1"/>
    <property type="molecule type" value="Genomic_DNA"/>
</dbReference>
<proteinExistence type="predicted"/>
<dbReference type="PANTHER" id="PTHR23112:SF37">
    <property type="entry name" value="G PROTEIN-COUPLED RECEPTOR GPR1"/>
    <property type="match status" value="1"/>
</dbReference>
<evidence type="ECO:0000256" key="5">
    <source>
        <dbReference type="SAM" id="Phobius"/>
    </source>
</evidence>
<dbReference type="Proteomes" id="UP001201163">
    <property type="component" value="Unassembled WGS sequence"/>
</dbReference>